<dbReference type="AlphaFoldDB" id="A0A7X4VZH9"/>
<dbReference type="RefSeq" id="WP_161423434.1">
    <property type="nucleotide sequence ID" value="NZ_JARWMY010000004.1"/>
</dbReference>
<reference evidence="2 3" key="1">
    <citation type="submission" date="2019-12" db="EMBL/GenBank/DDBJ databases">
        <title>Draft genome sequencing of Halomonas icarensis D1-1.</title>
        <authorList>
            <person name="Pandiyan K."/>
            <person name="Kushwaha P."/>
            <person name="Gowdham M."/>
            <person name="Chakdar H."/>
            <person name="Singh A."/>
            <person name="Kumar M."/>
            <person name="Saxena A.K."/>
        </authorList>
    </citation>
    <scope>NUCLEOTIDE SEQUENCE [LARGE SCALE GENOMIC DNA]</scope>
    <source>
        <strain evidence="2 3">D1-1</strain>
    </source>
</reference>
<dbReference type="Proteomes" id="UP000448235">
    <property type="component" value="Unassembled WGS sequence"/>
</dbReference>
<comment type="caution">
    <text evidence="2">The sequence shown here is derived from an EMBL/GenBank/DDBJ whole genome shotgun (WGS) entry which is preliminary data.</text>
</comment>
<gene>
    <name evidence="2" type="ORF">GRB80_09695</name>
</gene>
<proteinExistence type="predicted"/>
<dbReference type="PROSITE" id="PS51257">
    <property type="entry name" value="PROKAR_LIPOPROTEIN"/>
    <property type="match status" value="1"/>
</dbReference>
<evidence type="ECO:0000313" key="2">
    <source>
        <dbReference type="EMBL" id="NAW13121.1"/>
    </source>
</evidence>
<keyword evidence="3" id="KW-1185">Reference proteome</keyword>
<evidence type="ECO:0000313" key="3">
    <source>
        <dbReference type="Proteomes" id="UP000448235"/>
    </source>
</evidence>
<accession>A0A7X4VZH9</accession>
<name>A0A7X4VZH9_9GAMM</name>
<evidence type="ECO:0000256" key="1">
    <source>
        <dbReference type="SAM" id="SignalP"/>
    </source>
</evidence>
<evidence type="ECO:0008006" key="4">
    <source>
        <dbReference type="Google" id="ProtNLM"/>
    </source>
</evidence>
<organism evidence="2 3">
    <name type="scientific">Halomonas icarae</name>
    <dbReference type="NCBI Taxonomy" id="2691040"/>
    <lineage>
        <taxon>Bacteria</taxon>
        <taxon>Pseudomonadati</taxon>
        <taxon>Pseudomonadota</taxon>
        <taxon>Gammaproteobacteria</taxon>
        <taxon>Oceanospirillales</taxon>
        <taxon>Halomonadaceae</taxon>
        <taxon>Halomonas</taxon>
    </lineage>
</organism>
<protein>
    <recommendedName>
        <fullName evidence="4">DUF3108 domain-containing protein</fullName>
    </recommendedName>
</protein>
<feature type="signal peptide" evidence="1">
    <location>
        <begin position="1"/>
        <end position="32"/>
    </location>
</feature>
<sequence>MPQRAIRWSRRGGQLALFAPWLLACLPLMALANAPTTPAQNGAAPRAAAATSIALRPFAARYRLEVEGWPAAYVDHRLSREGDYWESLMETDIRVARGSERSRFMIQDEGIQSLYYASGYALLGVGDSYQLDAEPLEALPDRQTALFTLSRRIIGGDCANSPCDIRYLDHKGREERLRAHTQGRSRITLPAGSFETITAEAWEADKPSRRLLFRFHPEVPGLLLSVDYHRDGKRRSQLRLSRLTLPD</sequence>
<dbReference type="EMBL" id="WUTS01000001">
    <property type="protein sequence ID" value="NAW13121.1"/>
    <property type="molecule type" value="Genomic_DNA"/>
</dbReference>
<keyword evidence="1" id="KW-0732">Signal</keyword>
<feature type="chain" id="PRO_5030652324" description="DUF3108 domain-containing protein" evidence="1">
    <location>
        <begin position="33"/>
        <end position="247"/>
    </location>
</feature>